<evidence type="ECO:0000313" key="4">
    <source>
        <dbReference type="Proteomes" id="UP001606305"/>
    </source>
</evidence>
<proteinExistence type="inferred from homology"/>
<dbReference type="RefSeq" id="WP_394492339.1">
    <property type="nucleotide sequence ID" value="NZ_JBIGIA010000040.1"/>
</dbReference>
<dbReference type="EMBL" id="JBIGIA010000040">
    <property type="protein sequence ID" value="MFG6459894.1"/>
    <property type="molecule type" value="Genomic_DNA"/>
</dbReference>
<accession>A0ABW7GDF6</accession>
<name>A0ABW7GDF6_9BURK</name>
<evidence type="ECO:0000256" key="1">
    <source>
        <dbReference type="ARBA" id="ARBA00006845"/>
    </source>
</evidence>
<comment type="similarity">
    <text evidence="1">Belongs to the barstar family.</text>
</comment>
<dbReference type="Gene3D" id="3.30.370.10">
    <property type="entry name" value="Barstar-like"/>
    <property type="match status" value="1"/>
</dbReference>
<evidence type="ECO:0000313" key="3">
    <source>
        <dbReference type="EMBL" id="MFG6459894.1"/>
    </source>
</evidence>
<protein>
    <submittedName>
        <fullName evidence="3">Barstar family protein</fullName>
    </submittedName>
</protein>
<reference evidence="3 4" key="1">
    <citation type="submission" date="2024-09" db="EMBL/GenBank/DDBJ databases">
        <title>Novel species of the genus Pelomonas and Roseateles isolated from streams.</title>
        <authorList>
            <person name="Lu H."/>
        </authorList>
    </citation>
    <scope>NUCLEOTIDE SEQUENCE [LARGE SCALE GENOMIC DNA]</scope>
    <source>
        <strain evidence="3 4">BYS96W</strain>
    </source>
</reference>
<feature type="domain" description="Barstar (barnase inhibitor)" evidence="2">
    <location>
        <begin position="6"/>
        <end position="85"/>
    </location>
</feature>
<gene>
    <name evidence="3" type="ORF">ACG00X_23990</name>
</gene>
<comment type="caution">
    <text evidence="3">The sequence shown here is derived from an EMBL/GenBank/DDBJ whole genome shotgun (WGS) entry which is preliminary data.</text>
</comment>
<evidence type="ECO:0000259" key="2">
    <source>
        <dbReference type="Pfam" id="PF01337"/>
    </source>
</evidence>
<organism evidence="3 4">
    <name type="scientific">Pelomonas nitida</name>
    <dbReference type="NCBI Taxonomy" id="3299027"/>
    <lineage>
        <taxon>Bacteria</taxon>
        <taxon>Pseudomonadati</taxon>
        <taxon>Pseudomonadota</taxon>
        <taxon>Betaproteobacteria</taxon>
        <taxon>Burkholderiales</taxon>
        <taxon>Sphaerotilaceae</taxon>
        <taxon>Roseateles</taxon>
    </lineage>
</organism>
<dbReference type="InterPro" id="IPR000468">
    <property type="entry name" value="Barstar"/>
</dbReference>
<sequence length="95" mass="10614">MMLPVRTVIVDCAGVRSEAEFWERYLRLTDAEGAGYFGRNLDAFWDALNGAPGWPGECELLFTNAASLAEFRNGRFLEGLQRIADESDLVRVVLS</sequence>
<dbReference type="Proteomes" id="UP001606305">
    <property type="component" value="Unassembled WGS sequence"/>
</dbReference>
<keyword evidence="4" id="KW-1185">Reference proteome</keyword>
<dbReference type="SUPFAM" id="SSF52038">
    <property type="entry name" value="Barstar-related"/>
    <property type="match status" value="1"/>
</dbReference>
<dbReference type="Pfam" id="PF01337">
    <property type="entry name" value="Barstar"/>
    <property type="match status" value="1"/>
</dbReference>
<dbReference type="InterPro" id="IPR035905">
    <property type="entry name" value="Barstar-like_sf"/>
</dbReference>